<dbReference type="SMART" id="SM00849">
    <property type="entry name" value="Lactamase_B"/>
    <property type="match status" value="1"/>
</dbReference>
<dbReference type="SMART" id="SM00450">
    <property type="entry name" value="RHOD"/>
    <property type="match status" value="2"/>
</dbReference>
<dbReference type="PANTHER" id="PTHR43084">
    <property type="entry name" value="PERSULFIDE DIOXYGENASE ETHE1"/>
    <property type="match status" value="1"/>
</dbReference>
<dbReference type="RefSeq" id="WP_079703036.1">
    <property type="nucleotide sequence ID" value="NZ_FUYR01000002.1"/>
</dbReference>
<dbReference type="SUPFAM" id="SSF52821">
    <property type="entry name" value="Rhodanese/Cell cycle control phosphatase"/>
    <property type="match status" value="2"/>
</dbReference>
<feature type="domain" description="Rhodanese" evidence="2">
    <location>
        <begin position="379"/>
        <end position="458"/>
    </location>
</feature>
<evidence type="ECO:0000313" key="3">
    <source>
        <dbReference type="EMBL" id="SKB74238.1"/>
    </source>
</evidence>
<dbReference type="Pfam" id="PF00581">
    <property type="entry name" value="Rhodanese"/>
    <property type="match status" value="2"/>
</dbReference>
<dbReference type="EMBL" id="FUYR01000002">
    <property type="protein sequence ID" value="SKB74238.1"/>
    <property type="molecule type" value="Genomic_DNA"/>
</dbReference>
<dbReference type="FunFam" id="3.60.15.10:FF:000030">
    <property type="entry name" value="Metallo-beta-lactamase family protein"/>
    <property type="match status" value="1"/>
</dbReference>
<evidence type="ECO:0000313" key="4">
    <source>
        <dbReference type="Proteomes" id="UP000189981"/>
    </source>
</evidence>
<sequence>MQIEQIYTGCLAQGAYYITSDGEAAIIDPLREVQPYLDRLDRDSVKLKYIFETHFHADFVSGHLDLSEKTGAPIVYGPTARPEFNFISAEDGQEFTVGKIKLRTLHTPGHTLESTCYLLIDESGKEYALFSGDTLFIGDVGRPDLAQKAAHMTQEELAATLYRSLRDKVMTLPDEVIVYPAHGAGSACGKNMSKETVSTIGNQKQFNYALRANMTEAEFVKEVTEGLLPAPAYFSANVAMNKKGYESYEKVLDNGMRALNPDEFEAAADESGALILDTRNNAEFYKGFIPQSVNIGLKGDFAPWVGALIADVKQEILLVTDEGMEEEAVTRLSRVGFDNVLGHLKGGFEAWKKAGKEIDEVDRISAKEFAQAYDKTKKIIDIRKDAEYETQHIKNAESKPLADINNWIKDINPKEHFYIHCAGGYRSMMAASILQSRGYRNFSEIEGGISAITDPIVPMIKS</sequence>
<dbReference type="InterPro" id="IPR044528">
    <property type="entry name" value="POD-like_MBL-fold"/>
</dbReference>
<protein>
    <submittedName>
        <fullName evidence="3">Glyoxylase, beta-lactamase superfamily II</fullName>
    </submittedName>
</protein>
<dbReference type="InterPro" id="IPR036873">
    <property type="entry name" value="Rhodanese-like_dom_sf"/>
</dbReference>
<proteinExistence type="predicted"/>
<dbReference type="InterPro" id="IPR001763">
    <property type="entry name" value="Rhodanese-like_dom"/>
</dbReference>
<dbReference type="GO" id="GO:0070813">
    <property type="term" value="P:hydrogen sulfide metabolic process"/>
    <property type="evidence" value="ECO:0007669"/>
    <property type="project" value="TreeGrafter"/>
</dbReference>
<evidence type="ECO:0000256" key="1">
    <source>
        <dbReference type="ARBA" id="ARBA00022723"/>
    </source>
</evidence>
<dbReference type="Proteomes" id="UP000189981">
    <property type="component" value="Unassembled WGS sequence"/>
</dbReference>
<reference evidence="4" key="1">
    <citation type="submission" date="2017-02" db="EMBL/GenBank/DDBJ databases">
        <authorList>
            <person name="Varghese N."/>
            <person name="Submissions S."/>
        </authorList>
    </citation>
    <scope>NUCLEOTIDE SEQUENCE [LARGE SCALE GENOMIC DNA]</scope>
    <source>
        <strain evidence="4">DSM 22385</strain>
    </source>
</reference>
<dbReference type="PROSITE" id="PS50206">
    <property type="entry name" value="RHODANESE_3"/>
    <property type="match status" value="2"/>
</dbReference>
<feature type="domain" description="Rhodanese" evidence="2">
    <location>
        <begin position="269"/>
        <end position="360"/>
    </location>
</feature>
<dbReference type="GO" id="GO:0050313">
    <property type="term" value="F:sulfur dioxygenase activity"/>
    <property type="evidence" value="ECO:0007669"/>
    <property type="project" value="InterPro"/>
</dbReference>
<organism evidence="3 4">
    <name type="scientific">Daejeonella lutea</name>
    <dbReference type="NCBI Taxonomy" id="572036"/>
    <lineage>
        <taxon>Bacteria</taxon>
        <taxon>Pseudomonadati</taxon>
        <taxon>Bacteroidota</taxon>
        <taxon>Sphingobacteriia</taxon>
        <taxon>Sphingobacteriales</taxon>
        <taxon>Sphingobacteriaceae</taxon>
        <taxon>Daejeonella</taxon>
    </lineage>
</organism>
<dbReference type="STRING" id="572036.SAMN05661099_2539"/>
<keyword evidence="1" id="KW-0479">Metal-binding</keyword>
<keyword evidence="4" id="KW-1185">Reference proteome</keyword>
<dbReference type="CDD" id="cd07724">
    <property type="entry name" value="POD-like_MBL-fold"/>
    <property type="match status" value="1"/>
</dbReference>
<dbReference type="AlphaFoldDB" id="A0A1T5DRC3"/>
<dbReference type="SUPFAM" id="SSF56281">
    <property type="entry name" value="Metallo-hydrolase/oxidoreductase"/>
    <property type="match status" value="1"/>
</dbReference>
<dbReference type="InterPro" id="IPR001279">
    <property type="entry name" value="Metallo-B-lactamas"/>
</dbReference>
<dbReference type="Pfam" id="PF00753">
    <property type="entry name" value="Lactamase_B"/>
    <property type="match status" value="1"/>
</dbReference>
<dbReference type="OrthoDB" id="9784009at2"/>
<dbReference type="GO" id="GO:0006749">
    <property type="term" value="P:glutathione metabolic process"/>
    <property type="evidence" value="ECO:0007669"/>
    <property type="project" value="InterPro"/>
</dbReference>
<dbReference type="PANTHER" id="PTHR43084:SF1">
    <property type="entry name" value="PERSULFIDE DIOXYGENASE ETHE1, MITOCHONDRIAL"/>
    <property type="match status" value="1"/>
</dbReference>
<accession>A0A1T5DRC3</accession>
<dbReference type="CDD" id="cd00158">
    <property type="entry name" value="RHOD"/>
    <property type="match status" value="2"/>
</dbReference>
<dbReference type="InterPro" id="IPR036866">
    <property type="entry name" value="RibonucZ/Hydroxyglut_hydro"/>
</dbReference>
<dbReference type="Gene3D" id="3.60.15.10">
    <property type="entry name" value="Ribonuclease Z/Hydroxyacylglutathione hydrolase-like"/>
    <property type="match status" value="1"/>
</dbReference>
<gene>
    <name evidence="3" type="ORF">SAMN05661099_2539</name>
</gene>
<name>A0A1T5DRC3_9SPHI</name>
<dbReference type="InterPro" id="IPR051682">
    <property type="entry name" value="Mito_Persulfide_Diox"/>
</dbReference>
<dbReference type="GO" id="GO:0046872">
    <property type="term" value="F:metal ion binding"/>
    <property type="evidence" value="ECO:0007669"/>
    <property type="project" value="UniProtKB-KW"/>
</dbReference>
<evidence type="ECO:0000259" key="2">
    <source>
        <dbReference type="PROSITE" id="PS50206"/>
    </source>
</evidence>
<dbReference type="Gene3D" id="3.40.250.10">
    <property type="entry name" value="Rhodanese-like domain"/>
    <property type="match status" value="2"/>
</dbReference>